<dbReference type="InterPro" id="IPR035205">
    <property type="entry name" value="DUF5320"/>
</dbReference>
<feature type="region of interest" description="Disordered" evidence="1">
    <location>
        <begin position="43"/>
        <end position="92"/>
    </location>
</feature>
<reference evidence="2" key="1">
    <citation type="submission" date="2020-10" db="EMBL/GenBank/DDBJ databases">
        <authorList>
            <person name="Kadnikov V."/>
            <person name="Beletsky A.V."/>
            <person name="Mardanov A.V."/>
            <person name="Karnachuk O.V."/>
            <person name="Ravin N.V."/>
        </authorList>
    </citation>
    <scope>NUCLEOTIDE SEQUENCE</scope>
    <source>
        <strain evidence="2">Bu02</strain>
    </source>
</reference>
<dbReference type="AlphaFoldDB" id="A0AAT9LEU9"/>
<reference evidence="2" key="2">
    <citation type="journal article" date="2023" name="Biology">
        <title>Prokaryotic Life Associated with Coal-Fire Gas Vents Revealed by Metagenomics.</title>
        <authorList>
            <person name="Kadnikov V.V."/>
            <person name="Mardanov A.V."/>
            <person name="Beletsky A.V."/>
            <person name="Karnachuk O.V."/>
            <person name="Ravin N.V."/>
        </authorList>
    </citation>
    <scope>NUCLEOTIDE SEQUENCE</scope>
    <source>
        <strain evidence="2">Bu02</strain>
    </source>
</reference>
<accession>A0AAT9LEU9</accession>
<dbReference type="Pfam" id="PF17253">
    <property type="entry name" value="DUF5320"/>
    <property type="match status" value="1"/>
</dbReference>
<dbReference type="KEGG" id="fcz:IMF26_03900"/>
<protein>
    <submittedName>
        <fullName evidence="2">DUF5320 domain-containing protein</fullName>
    </submittedName>
</protein>
<organism evidence="2">
    <name type="scientific">Candidatus Fermentithermobacillus carboniphilus</name>
    <dbReference type="NCBI Taxonomy" id="3085328"/>
    <lineage>
        <taxon>Bacteria</taxon>
        <taxon>Bacillati</taxon>
        <taxon>Bacillota</taxon>
        <taxon>Candidatus Fermentithermobacillia</taxon>
        <taxon>Candidatus Fermentithermobacillales</taxon>
        <taxon>Candidatus Fermentithermobacillaceae</taxon>
        <taxon>Candidatus Fermentithermobacillus</taxon>
    </lineage>
</organism>
<gene>
    <name evidence="2" type="ORF">IMF26_03900</name>
</gene>
<evidence type="ECO:0000256" key="1">
    <source>
        <dbReference type="SAM" id="MobiDB-lite"/>
    </source>
</evidence>
<sequence>MKRTFKEVMWLPGFDGTGHWGQGPMTGRGQGFCADPIDVKAQNLPAGGRTGDLPPEVLPQSGAISGIGKRPGAGFRRRLGRGGGNKFAAKRE</sequence>
<name>A0AAT9LEU9_9FIRM</name>
<proteinExistence type="predicted"/>
<evidence type="ECO:0000313" key="2">
    <source>
        <dbReference type="EMBL" id="QUL99209.1"/>
    </source>
</evidence>
<dbReference type="EMBL" id="CP062796">
    <property type="protein sequence ID" value="QUL99209.1"/>
    <property type="molecule type" value="Genomic_DNA"/>
</dbReference>